<evidence type="ECO:0000259" key="1">
    <source>
        <dbReference type="Pfam" id="PF07565"/>
    </source>
</evidence>
<name>A0A5E4CGB5_MARMO</name>
<dbReference type="GO" id="GO:0008509">
    <property type="term" value="F:monoatomic anion transmembrane transporter activity"/>
    <property type="evidence" value="ECO:0007669"/>
    <property type="project" value="InterPro"/>
</dbReference>
<dbReference type="Gene3D" id="3.40.930.10">
    <property type="entry name" value="Mannitol-specific EII, Chain A"/>
    <property type="match status" value="1"/>
</dbReference>
<dbReference type="InterPro" id="IPR013769">
    <property type="entry name" value="Band3_cytoplasmic_dom"/>
</dbReference>
<dbReference type="PANTHER" id="PTHR11453">
    <property type="entry name" value="ANION EXCHANGE PROTEIN"/>
    <property type="match status" value="1"/>
</dbReference>
<evidence type="ECO:0000313" key="3">
    <source>
        <dbReference type="Proteomes" id="UP000335636"/>
    </source>
</evidence>
<evidence type="ECO:0000313" key="2">
    <source>
        <dbReference type="EMBL" id="VTJ80947.1"/>
    </source>
</evidence>
<protein>
    <recommendedName>
        <fullName evidence="1">Band 3 cytoplasmic domain-containing protein</fullName>
    </recommendedName>
</protein>
<keyword evidence="3" id="KW-1185">Reference proteome</keyword>
<dbReference type="EMBL" id="CABDUW010001366">
    <property type="protein sequence ID" value="VTJ80947.1"/>
    <property type="molecule type" value="Genomic_DNA"/>
</dbReference>
<proteinExistence type="predicted"/>
<dbReference type="GO" id="GO:0016323">
    <property type="term" value="C:basolateral plasma membrane"/>
    <property type="evidence" value="ECO:0007669"/>
    <property type="project" value="TreeGrafter"/>
</dbReference>
<feature type="domain" description="Band 3 cytoplasmic" evidence="1">
    <location>
        <begin position="22"/>
        <end position="278"/>
    </location>
</feature>
<gene>
    <name evidence="2" type="ORF">MONAX_5E034823</name>
</gene>
<sequence length="294" mass="33286">TPSQRVQFILGTEDDDEEHIPHDLFTELDEICWREGEEAEWRETARWLKFEEDVEDGGERWSKPYVATLSLHSLFELRSCILNGTVLLDMHANTLEEIADMVLDQQVSSGQLNEDVRHRVHEALMKQHHHQNQKKLTNRIPIVRSFADIGKKQSEPNSMDKNGQVVSPQSAPACVENKNDVSRENSAVDFSKVDLHFMKKIPPGAEASNILVGELEFLDRTVVAFVRLSPAVLLQGLAEVPIPTRFLFILLGPLGKGQQYHEIGRSIATLMTDEISNQHWLCAVSKHAQHMVAT</sequence>
<feature type="non-terminal residue" evidence="2">
    <location>
        <position position="1"/>
    </location>
</feature>
<comment type="caution">
    <text evidence="2">The sequence shown here is derived from an EMBL/GenBank/DDBJ whole genome shotgun (WGS) entry which is preliminary data.</text>
</comment>
<dbReference type="AlphaFoldDB" id="A0A5E4CGB5"/>
<dbReference type="InterPro" id="IPR003020">
    <property type="entry name" value="HCO3_transpt_euk"/>
</dbReference>
<organism evidence="2 3">
    <name type="scientific">Marmota monax</name>
    <name type="common">Woodchuck</name>
    <dbReference type="NCBI Taxonomy" id="9995"/>
    <lineage>
        <taxon>Eukaryota</taxon>
        <taxon>Metazoa</taxon>
        <taxon>Chordata</taxon>
        <taxon>Craniata</taxon>
        <taxon>Vertebrata</taxon>
        <taxon>Euteleostomi</taxon>
        <taxon>Mammalia</taxon>
        <taxon>Eutheria</taxon>
        <taxon>Euarchontoglires</taxon>
        <taxon>Glires</taxon>
        <taxon>Rodentia</taxon>
        <taxon>Sciuromorpha</taxon>
        <taxon>Sciuridae</taxon>
        <taxon>Xerinae</taxon>
        <taxon>Marmotini</taxon>
        <taxon>Marmota</taxon>
    </lineage>
</organism>
<reference evidence="2" key="1">
    <citation type="submission" date="2019-04" db="EMBL/GenBank/DDBJ databases">
        <authorList>
            <person name="Alioto T."/>
            <person name="Alioto T."/>
        </authorList>
    </citation>
    <scope>NUCLEOTIDE SEQUENCE [LARGE SCALE GENOMIC DNA]</scope>
</reference>
<accession>A0A5E4CGB5</accession>
<dbReference type="Pfam" id="PF07565">
    <property type="entry name" value="Band_3_cyto"/>
    <property type="match status" value="1"/>
</dbReference>
<dbReference type="SUPFAM" id="SSF55804">
    <property type="entry name" value="Phoshotransferase/anion transport protein"/>
    <property type="match status" value="1"/>
</dbReference>
<dbReference type="GO" id="GO:0051453">
    <property type="term" value="P:regulation of intracellular pH"/>
    <property type="evidence" value="ECO:0007669"/>
    <property type="project" value="TreeGrafter"/>
</dbReference>
<dbReference type="InterPro" id="IPR016152">
    <property type="entry name" value="PTrfase/Anion_transptr"/>
</dbReference>
<dbReference type="GO" id="GO:0008510">
    <property type="term" value="F:sodium:bicarbonate symporter activity"/>
    <property type="evidence" value="ECO:0007669"/>
    <property type="project" value="TreeGrafter"/>
</dbReference>
<dbReference type="GO" id="GO:0005452">
    <property type="term" value="F:solute:inorganic anion antiporter activity"/>
    <property type="evidence" value="ECO:0007669"/>
    <property type="project" value="InterPro"/>
</dbReference>
<dbReference type="PANTHER" id="PTHR11453:SF32">
    <property type="entry name" value="SODIUM-DRIVEN CHLORIDE BICARBONATE EXCHANGER"/>
    <property type="match status" value="1"/>
</dbReference>
<dbReference type="Proteomes" id="UP000335636">
    <property type="component" value="Unassembled WGS sequence"/>
</dbReference>